<organism evidence="2 3">
    <name type="scientific">Dermabacter vaginalis</name>
    <dbReference type="NCBI Taxonomy" id="1630135"/>
    <lineage>
        <taxon>Bacteria</taxon>
        <taxon>Bacillati</taxon>
        <taxon>Actinomycetota</taxon>
        <taxon>Actinomycetes</taxon>
        <taxon>Micrococcales</taxon>
        <taxon>Dermabacteraceae</taxon>
        <taxon>Dermabacter</taxon>
    </lineage>
</organism>
<name>A0ABX6A5D4_9MICO</name>
<reference evidence="2 3" key="1">
    <citation type="submission" date="2019-09" db="EMBL/GenBank/DDBJ databases">
        <title>FDA dAtabase for Regulatory Grade micrObial Sequences (FDA-ARGOS): Supporting development and validation of Infectious Disease Dx tests.</title>
        <authorList>
            <person name="Sciortino C."/>
            <person name="Tallon L."/>
            <person name="Sadzewicz L."/>
            <person name="Vavikolanu K."/>
            <person name="Mehta A."/>
            <person name="Aluvathingal J."/>
            <person name="Nadendla S."/>
            <person name="Nandy P."/>
            <person name="Geyer C."/>
            <person name="Yan Y."/>
            <person name="Sichtig H."/>
        </authorList>
    </citation>
    <scope>NUCLEOTIDE SEQUENCE [LARGE SCALE GENOMIC DNA]</scope>
    <source>
        <strain evidence="2 3">FDAARGOS_640</strain>
    </source>
</reference>
<keyword evidence="3" id="KW-1185">Reference proteome</keyword>
<gene>
    <name evidence="2" type="ORF">FOB48_08875</name>
</gene>
<dbReference type="Proteomes" id="UP000323865">
    <property type="component" value="Chromosome"/>
</dbReference>
<keyword evidence="1" id="KW-0472">Membrane</keyword>
<feature type="transmembrane region" description="Helical" evidence="1">
    <location>
        <begin position="254"/>
        <end position="278"/>
    </location>
</feature>
<dbReference type="EMBL" id="CP044108">
    <property type="protein sequence ID" value="QEU12409.1"/>
    <property type="molecule type" value="Genomic_DNA"/>
</dbReference>
<feature type="transmembrane region" description="Helical" evidence="1">
    <location>
        <begin position="200"/>
        <end position="225"/>
    </location>
</feature>
<dbReference type="RefSeq" id="WP_150333570.1">
    <property type="nucleotide sequence ID" value="NZ_CP044108.1"/>
</dbReference>
<protein>
    <submittedName>
        <fullName evidence="2">Uncharacterized protein</fullName>
    </submittedName>
</protein>
<proteinExistence type="predicted"/>
<evidence type="ECO:0000313" key="3">
    <source>
        <dbReference type="Proteomes" id="UP000323865"/>
    </source>
</evidence>
<feature type="transmembrane region" description="Helical" evidence="1">
    <location>
        <begin position="21"/>
        <end position="44"/>
    </location>
</feature>
<keyword evidence="1" id="KW-0812">Transmembrane</keyword>
<accession>A0ABX6A5D4</accession>
<evidence type="ECO:0000313" key="2">
    <source>
        <dbReference type="EMBL" id="QEU12409.1"/>
    </source>
</evidence>
<keyword evidence="1" id="KW-1133">Transmembrane helix</keyword>
<sequence>MTAESSGGMVALPRSSNVIGAVAAAGVAVVLGLAAGSLSFWALVSTGMGPEERVANGAPALYVDVPLGGGPFVRDASSKVHEVPASVKSLASPVWFYSLGDPRGFGGHNRKGDEVFFNPNIKGPSRDHLEKTFSRSKVHPIPKSVMGDISRDSFLFVHLDKIDRPSGLYVFPGLNEGEVERLRKDIESEGYSVTVPEGGVVAGFFGIPIFVMFLVMLAVTFGVAWKLGSLLRSSGGHAALVRANLGIDDSGAHVFHVGVSIAIYLLLVFLSIIGLFHFMGGIGISPWGIGWSIAVIVTVAAGFLLGQWRSGKSISSAKELS</sequence>
<feature type="transmembrane region" description="Helical" evidence="1">
    <location>
        <begin position="284"/>
        <end position="305"/>
    </location>
</feature>
<evidence type="ECO:0000256" key="1">
    <source>
        <dbReference type="SAM" id="Phobius"/>
    </source>
</evidence>